<reference evidence="9 10" key="1">
    <citation type="submission" date="2020-01" db="EMBL/GenBank/DDBJ databases">
        <title>Spongiivirga citrea KCTC 32990T.</title>
        <authorList>
            <person name="Wang G."/>
        </authorList>
    </citation>
    <scope>NUCLEOTIDE SEQUENCE [LARGE SCALE GENOMIC DNA]</scope>
    <source>
        <strain evidence="9 10">KCTC 32990</strain>
    </source>
</reference>
<evidence type="ECO:0000313" key="10">
    <source>
        <dbReference type="Proteomes" id="UP000474296"/>
    </source>
</evidence>
<comment type="subcellular location">
    <subcellularLocation>
        <location evidence="1">Cell membrane</location>
        <topology evidence="1">Multi-pass membrane protein</topology>
    </subcellularLocation>
</comment>
<dbReference type="PANTHER" id="PTHR30572:SF18">
    <property type="entry name" value="ABC-TYPE MACROLIDE FAMILY EXPORT SYSTEM PERMEASE COMPONENT 2"/>
    <property type="match status" value="1"/>
</dbReference>
<dbReference type="InterPro" id="IPR003838">
    <property type="entry name" value="ABC3_permease_C"/>
</dbReference>
<feature type="transmembrane region" description="Helical" evidence="6">
    <location>
        <begin position="732"/>
        <end position="752"/>
    </location>
</feature>
<feature type="transmembrane region" description="Helical" evidence="6">
    <location>
        <begin position="688"/>
        <end position="711"/>
    </location>
</feature>
<dbReference type="EMBL" id="JAABOQ010000003">
    <property type="protein sequence ID" value="NER17343.1"/>
    <property type="molecule type" value="Genomic_DNA"/>
</dbReference>
<feature type="transmembrane region" description="Helical" evidence="6">
    <location>
        <begin position="21"/>
        <end position="42"/>
    </location>
</feature>
<dbReference type="Pfam" id="PF02687">
    <property type="entry name" value="FtsX"/>
    <property type="match status" value="2"/>
</dbReference>
<name>A0A6M0CK54_9FLAO</name>
<dbReference type="PANTHER" id="PTHR30572">
    <property type="entry name" value="MEMBRANE COMPONENT OF TRANSPORTER-RELATED"/>
    <property type="match status" value="1"/>
</dbReference>
<evidence type="ECO:0000256" key="5">
    <source>
        <dbReference type="ARBA" id="ARBA00023136"/>
    </source>
</evidence>
<keyword evidence="3 6" id="KW-0812">Transmembrane</keyword>
<gene>
    <name evidence="9" type="ORF">GWK10_08975</name>
</gene>
<feature type="transmembrane region" description="Helical" evidence="6">
    <location>
        <begin position="297"/>
        <end position="318"/>
    </location>
</feature>
<sequence>MFKNYIKIAWRSLRKQPFFTFLNTFGLAIGIAGGLLISLYIYDELSFDKMFKDAERIHRVNVDVKFGGTESVMAEVSAPMAETMMADFPQVELATRFNSTGNMFIRKENTQKNTNEQFSTFVDASFFEMLGLDLLSGDKKTALKEPNTVVLTRTAAQKHFGINDAIGQTVILDNTDTYTVTGVIEDLPKNSFLRDYSVFMAMAGLEDASDTEWTSHNYYTLVKLLPNTNMDDFQVALQSMFGTYVIPYAQNFFPGITAEQFEASGNHLYFGSTPLTDIHLHSDIDGEMSANSTIKNVYILSFIGLFLLVLASVNFMNLSTAHSLKRGKEVGIRKTLGSTKTSLIKQFLLESGLITFISLVFALVIAFLALPFFNALAGKAIELPFFNPIFWVILLVATAILGLFSGWYPAFFMTRFIPAKVLKGLGAKNMGDSKVRNTLVVFQFAISVFLIISTLIVFQQLSFIQSKELGFTKDQVLIIEDAYAIGDKASSFKQQVGQLAQVESVSLTSYLPTPSSRSNTSFAREGQMNQEDAINMQIWVVDHDYIPTMNMEIVAGRDFNNDFAADSTAMIINESALAIIGKSAEDVLGMRLSRNLGPQQDMQFLNVIGVVKDFHFETLRKDIGALSLTIGDSRGSMAIKLNAGDFSNSIAAVENIWNDLAPGQPFAYRFMDDAFNTTYQAEQNLGRIFVVFTILSILIACLGLFGLAAFNAEKRTKEIGVRKVLGASVSQIAFKLTIDFLKLVGIAILISLPFGWYAMSKWLEDFSYKIDIGWQVFVLAALAAIIISILTVSYQSIKAAIVNPVKSLRTE</sequence>
<feature type="transmembrane region" description="Helical" evidence="6">
    <location>
        <begin position="389"/>
        <end position="417"/>
    </location>
</feature>
<evidence type="ECO:0000256" key="2">
    <source>
        <dbReference type="ARBA" id="ARBA00022475"/>
    </source>
</evidence>
<proteinExistence type="predicted"/>
<evidence type="ECO:0000313" key="9">
    <source>
        <dbReference type="EMBL" id="NER17343.1"/>
    </source>
</evidence>
<keyword evidence="2" id="KW-1003">Cell membrane</keyword>
<dbReference type="AlphaFoldDB" id="A0A6M0CK54"/>
<feature type="transmembrane region" description="Helical" evidence="6">
    <location>
        <begin position="347"/>
        <end position="369"/>
    </location>
</feature>
<feature type="domain" description="ABC3 transporter permease C-terminal" evidence="7">
    <location>
        <begin position="302"/>
        <end position="415"/>
    </location>
</feature>
<protein>
    <submittedName>
        <fullName evidence="9">FtsX-like permease family protein</fullName>
    </submittedName>
</protein>
<feature type="transmembrane region" description="Helical" evidence="6">
    <location>
        <begin position="772"/>
        <end position="792"/>
    </location>
</feature>
<keyword evidence="10" id="KW-1185">Reference proteome</keyword>
<organism evidence="9 10">
    <name type="scientific">Spongiivirga citrea</name>
    <dbReference type="NCBI Taxonomy" id="1481457"/>
    <lineage>
        <taxon>Bacteria</taxon>
        <taxon>Pseudomonadati</taxon>
        <taxon>Bacteroidota</taxon>
        <taxon>Flavobacteriia</taxon>
        <taxon>Flavobacteriales</taxon>
        <taxon>Flavobacteriaceae</taxon>
        <taxon>Spongiivirga</taxon>
    </lineage>
</organism>
<dbReference type="GO" id="GO:0022857">
    <property type="term" value="F:transmembrane transporter activity"/>
    <property type="evidence" value="ECO:0007669"/>
    <property type="project" value="TreeGrafter"/>
</dbReference>
<dbReference type="Pfam" id="PF12704">
    <property type="entry name" value="MacB_PCD"/>
    <property type="match status" value="1"/>
</dbReference>
<accession>A0A6M0CK54</accession>
<keyword evidence="5 6" id="KW-0472">Membrane</keyword>
<dbReference type="InterPro" id="IPR050250">
    <property type="entry name" value="Macrolide_Exporter_MacB"/>
</dbReference>
<dbReference type="RefSeq" id="WP_164031734.1">
    <property type="nucleotide sequence ID" value="NZ_JAABOQ010000003.1"/>
</dbReference>
<dbReference type="GO" id="GO:0005886">
    <property type="term" value="C:plasma membrane"/>
    <property type="evidence" value="ECO:0007669"/>
    <property type="project" value="UniProtKB-SubCell"/>
</dbReference>
<evidence type="ECO:0000256" key="4">
    <source>
        <dbReference type="ARBA" id="ARBA00022989"/>
    </source>
</evidence>
<feature type="domain" description="ABC3 transporter permease C-terminal" evidence="7">
    <location>
        <begin position="691"/>
        <end position="804"/>
    </location>
</feature>
<evidence type="ECO:0000259" key="7">
    <source>
        <dbReference type="Pfam" id="PF02687"/>
    </source>
</evidence>
<keyword evidence="4 6" id="KW-1133">Transmembrane helix</keyword>
<evidence type="ECO:0000256" key="6">
    <source>
        <dbReference type="SAM" id="Phobius"/>
    </source>
</evidence>
<dbReference type="InterPro" id="IPR025857">
    <property type="entry name" value="MacB_PCD"/>
</dbReference>
<evidence type="ECO:0000259" key="8">
    <source>
        <dbReference type="Pfam" id="PF12704"/>
    </source>
</evidence>
<evidence type="ECO:0000256" key="3">
    <source>
        <dbReference type="ARBA" id="ARBA00022692"/>
    </source>
</evidence>
<dbReference type="Proteomes" id="UP000474296">
    <property type="component" value="Unassembled WGS sequence"/>
</dbReference>
<feature type="transmembrane region" description="Helical" evidence="6">
    <location>
        <begin position="438"/>
        <end position="458"/>
    </location>
</feature>
<feature type="domain" description="MacB-like periplasmic core" evidence="8">
    <location>
        <begin position="20"/>
        <end position="238"/>
    </location>
</feature>
<comment type="caution">
    <text evidence="9">The sequence shown here is derived from an EMBL/GenBank/DDBJ whole genome shotgun (WGS) entry which is preliminary data.</text>
</comment>
<evidence type="ECO:0000256" key="1">
    <source>
        <dbReference type="ARBA" id="ARBA00004651"/>
    </source>
</evidence>